<dbReference type="AlphaFoldDB" id="A0A9X2WHR1"/>
<keyword evidence="1" id="KW-0812">Transmembrane</keyword>
<dbReference type="RefSeq" id="WP_260977320.1">
    <property type="nucleotide sequence ID" value="NZ_JAOANI010000028.1"/>
</dbReference>
<keyword evidence="1" id="KW-0472">Membrane</keyword>
<accession>A0A9X2WHR1</accession>
<keyword evidence="1" id="KW-1133">Transmembrane helix</keyword>
<reference evidence="2" key="2">
    <citation type="submission" date="2022-08" db="EMBL/GenBank/DDBJ databases">
        <authorList>
            <person name="Dong C."/>
        </authorList>
    </citation>
    <scope>NUCLEOTIDE SEQUENCE</scope>
    <source>
        <strain evidence="2">59MF3M-4</strain>
    </source>
</reference>
<keyword evidence="3" id="KW-1185">Reference proteome</keyword>
<sequence>MIRLLTQRWSEAGLLQRCGLLFALCSYALLWPGVTEPIMTLSAQVSLFGLKTQLFHETRSIWETVLKLHNLGYTPVAILIVTFSVIIPLLKLALIICTWLLPSTLRWRLITALGKWSMADVFVVAILVAFFTAKATAEVSAELLPGFYWFAAFCLCSVISGQMLTSQTTTAPRAEVAQLD</sequence>
<evidence type="ECO:0000313" key="3">
    <source>
        <dbReference type="Proteomes" id="UP001147830"/>
    </source>
</evidence>
<evidence type="ECO:0000256" key="1">
    <source>
        <dbReference type="SAM" id="Phobius"/>
    </source>
</evidence>
<dbReference type="Proteomes" id="UP001147830">
    <property type="component" value="Unassembled WGS sequence"/>
</dbReference>
<proteinExistence type="predicted"/>
<feature type="transmembrane region" description="Helical" evidence="1">
    <location>
        <begin position="76"/>
        <end position="101"/>
    </location>
</feature>
<dbReference type="Pfam" id="PF04403">
    <property type="entry name" value="PqiA"/>
    <property type="match status" value="1"/>
</dbReference>
<gene>
    <name evidence="2" type="ORF">NYR02_15810</name>
</gene>
<feature type="transmembrane region" description="Helical" evidence="1">
    <location>
        <begin position="12"/>
        <end position="31"/>
    </location>
</feature>
<evidence type="ECO:0000313" key="2">
    <source>
        <dbReference type="EMBL" id="MCT7360488.1"/>
    </source>
</evidence>
<feature type="transmembrane region" description="Helical" evidence="1">
    <location>
        <begin position="147"/>
        <end position="165"/>
    </location>
</feature>
<comment type="caution">
    <text evidence="2">The sequence shown here is derived from an EMBL/GenBank/DDBJ whole genome shotgun (WGS) entry which is preliminary data.</text>
</comment>
<name>A0A9X2WHR1_9GAMM</name>
<protein>
    <submittedName>
        <fullName evidence="2">Paraquat-inducible protein A</fullName>
    </submittedName>
</protein>
<dbReference type="InterPro" id="IPR007498">
    <property type="entry name" value="PqiA-like"/>
</dbReference>
<reference evidence="2" key="1">
    <citation type="journal article" date="2022" name="Front. Microbiol.">
        <title>Genome-based taxonomic rearrangement of Oceanobacter-related bacteria including the description of Thalassolituus hydrocarbonoclasticus sp. nov. and Thalassolituus pacificus sp. nov. and emended description of the genus Thalassolituus.</title>
        <authorList>
            <person name="Dong C."/>
            <person name="Wei L."/>
            <person name="Wang J."/>
            <person name="Lai Q."/>
            <person name="Huang Z."/>
            <person name="Shao Z."/>
        </authorList>
    </citation>
    <scope>NUCLEOTIDE SEQUENCE</scope>
    <source>
        <strain evidence="2">59MF3M-4</strain>
    </source>
</reference>
<organism evidence="2 3">
    <name type="scientific">Thalassolituus pacificus</name>
    <dbReference type="NCBI Taxonomy" id="2975440"/>
    <lineage>
        <taxon>Bacteria</taxon>
        <taxon>Pseudomonadati</taxon>
        <taxon>Pseudomonadota</taxon>
        <taxon>Gammaproteobacteria</taxon>
        <taxon>Oceanospirillales</taxon>
        <taxon>Oceanospirillaceae</taxon>
        <taxon>Thalassolituus</taxon>
    </lineage>
</organism>
<dbReference type="EMBL" id="JAOANI010000028">
    <property type="protein sequence ID" value="MCT7360488.1"/>
    <property type="molecule type" value="Genomic_DNA"/>
</dbReference>
<feature type="transmembrane region" description="Helical" evidence="1">
    <location>
        <begin position="113"/>
        <end position="135"/>
    </location>
</feature>